<comment type="caution">
    <text evidence="1">The sequence shown here is derived from an EMBL/GenBank/DDBJ whole genome shotgun (WGS) entry which is preliminary data.</text>
</comment>
<organism evidence="1 2">
    <name type="scientific">Halomonas campaniensis</name>
    <dbReference type="NCBI Taxonomy" id="213554"/>
    <lineage>
        <taxon>Bacteria</taxon>
        <taxon>Pseudomonadati</taxon>
        <taxon>Pseudomonadota</taxon>
        <taxon>Gammaproteobacteria</taxon>
        <taxon>Oceanospirillales</taxon>
        <taxon>Halomonadaceae</taxon>
        <taxon>Halomonas</taxon>
    </lineage>
</organism>
<evidence type="ECO:0000313" key="2">
    <source>
        <dbReference type="Proteomes" id="UP000553442"/>
    </source>
</evidence>
<reference evidence="1 2" key="1">
    <citation type="submission" date="2020-08" db="EMBL/GenBank/DDBJ databases">
        <title>Genomic Encyclopedia of Archaeal and Bacterial Type Strains, Phase II (KMG-II): from individual species to whole genera.</title>
        <authorList>
            <person name="Goeker M."/>
        </authorList>
    </citation>
    <scope>NUCLEOTIDE SEQUENCE [LARGE SCALE GENOMIC DNA]</scope>
    <source>
        <strain evidence="1 2">5AG</strain>
    </source>
</reference>
<protein>
    <submittedName>
        <fullName evidence="1">Uncharacterized protein</fullName>
    </submittedName>
</protein>
<dbReference type="EMBL" id="JACHZF010000002">
    <property type="protein sequence ID" value="MBB3329469.1"/>
    <property type="molecule type" value="Genomic_DNA"/>
</dbReference>
<proteinExistence type="predicted"/>
<gene>
    <name evidence="1" type="ORF">BDK63_000309</name>
</gene>
<sequence>MTISRYMLATIAAGLLVGGLGHVSPVSASALAPLVEGHSETRRIDGVHRFFLDVDARTRLQVASRVWAGTSPNTVSLKAVLLDGENRRVAEGRQRRGVFALDEMLDAGRYTLEVKGRLLGGKQEASSRYYLVTRMD</sequence>
<dbReference type="RefSeq" id="WP_183329557.1">
    <property type="nucleotide sequence ID" value="NZ_JACHZF010000002.1"/>
</dbReference>
<dbReference type="Proteomes" id="UP000553442">
    <property type="component" value="Unassembled WGS sequence"/>
</dbReference>
<name>A0A7W5K043_9GAMM</name>
<evidence type="ECO:0000313" key="1">
    <source>
        <dbReference type="EMBL" id="MBB3329469.1"/>
    </source>
</evidence>
<dbReference type="AlphaFoldDB" id="A0A7W5K043"/>
<accession>A0A7W5K043</accession>
<keyword evidence="2" id="KW-1185">Reference proteome</keyword>